<evidence type="ECO:0008006" key="3">
    <source>
        <dbReference type="Google" id="ProtNLM"/>
    </source>
</evidence>
<dbReference type="EMBL" id="JADJUC010000011">
    <property type="protein sequence ID" value="MBK8524563.1"/>
    <property type="molecule type" value="Genomic_DNA"/>
</dbReference>
<dbReference type="PROSITE" id="PS51318">
    <property type="entry name" value="TAT"/>
    <property type="match status" value="1"/>
</dbReference>
<proteinExistence type="predicted"/>
<dbReference type="InterPro" id="IPR006311">
    <property type="entry name" value="TAT_signal"/>
</dbReference>
<gene>
    <name evidence="1" type="ORF">IPL58_10890</name>
</gene>
<evidence type="ECO:0000313" key="2">
    <source>
        <dbReference type="Proteomes" id="UP000886689"/>
    </source>
</evidence>
<sequence>MPASADPAQAAQKSSRRDFLKAGGMLSLSSLMGTAALMAQTDETSRRTTA</sequence>
<organism evidence="1 2">
    <name type="scientific">Candidatus Proximibacter danicus</name>
    <dbReference type="NCBI Taxonomy" id="2954365"/>
    <lineage>
        <taxon>Bacteria</taxon>
        <taxon>Pseudomonadati</taxon>
        <taxon>Pseudomonadota</taxon>
        <taxon>Betaproteobacteria</taxon>
        <taxon>Candidatus Proximibacter</taxon>
    </lineage>
</organism>
<comment type="caution">
    <text evidence="1">The sequence shown here is derived from an EMBL/GenBank/DDBJ whole genome shotgun (WGS) entry which is preliminary data.</text>
</comment>
<protein>
    <recommendedName>
        <fullName evidence="3">Twin-arginine translocation signal domain-containing protein</fullName>
    </recommendedName>
</protein>
<evidence type="ECO:0000313" key="1">
    <source>
        <dbReference type="EMBL" id="MBK8524563.1"/>
    </source>
</evidence>
<name>A0A9D7PRV4_9PROT</name>
<accession>A0A9D7PRV4</accession>
<dbReference type="AlphaFoldDB" id="A0A9D7PRV4"/>
<dbReference type="Proteomes" id="UP000886689">
    <property type="component" value="Unassembled WGS sequence"/>
</dbReference>
<reference evidence="1" key="1">
    <citation type="submission" date="2020-10" db="EMBL/GenBank/DDBJ databases">
        <title>Connecting structure to function with the recovery of over 1000 high-quality activated sludge metagenome-assembled genomes encoding full-length rRNA genes using long-read sequencing.</title>
        <authorList>
            <person name="Singleton C.M."/>
            <person name="Petriglieri F."/>
            <person name="Kristensen J.M."/>
            <person name="Kirkegaard R.H."/>
            <person name="Michaelsen T.Y."/>
            <person name="Andersen M.H."/>
            <person name="Karst S.M."/>
            <person name="Dueholm M.S."/>
            <person name="Nielsen P.H."/>
            <person name="Albertsen M."/>
        </authorList>
    </citation>
    <scope>NUCLEOTIDE SEQUENCE</scope>
    <source>
        <strain evidence="1">Hirt_18-Q3-R61-65_BATAC.395</strain>
    </source>
</reference>